<dbReference type="GO" id="GO:0005634">
    <property type="term" value="C:nucleus"/>
    <property type="evidence" value="ECO:0007669"/>
    <property type="project" value="UniProtKB-SubCell"/>
</dbReference>
<keyword evidence="16" id="KW-1185">Reference proteome</keyword>
<dbReference type="GO" id="GO:0005929">
    <property type="term" value="C:cilium"/>
    <property type="evidence" value="ECO:0007669"/>
    <property type="project" value="UniProtKB-UniRule"/>
</dbReference>
<protein>
    <recommendedName>
        <fullName evidence="5 12">ADP-ribosylation factor-like protein 2-binding protein</fullName>
        <shortName evidence="12">ARF-like 2-binding protein</shortName>
    </recommendedName>
</protein>
<keyword evidence="10 12" id="KW-0539">Nucleus</keyword>
<dbReference type="GO" id="GO:0051457">
    <property type="term" value="P:maintenance of protein location in nucleus"/>
    <property type="evidence" value="ECO:0007669"/>
    <property type="project" value="TreeGrafter"/>
</dbReference>
<name>A0A9P0E4V7_NEZVI</name>
<sequence>MKRYVSFQNNKETKNKDELSPDENASPLSTFDVIVGHIEDILIDEEFLKLQKCILEKHCEEFDETEENKLSYTSVFEEYVSVMENYIEQRLKKEMIGFDLEEFYEELNKRRDSLDGEVFEVLYTLSDFVAFKEMILCYKNEKDGKTVDFSQCICVKAISLEDS</sequence>
<gene>
    <name evidence="15" type="ORF">NEZAVI_LOCUS60</name>
</gene>
<dbReference type="Gene3D" id="1.20.1520.10">
    <property type="entry name" value="ADP-ribosylation factor-like 2-binding protein, domain"/>
    <property type="match status" value="1"/>
</dbReference>
<dbReference type="InterPro" id="IPR038849">
    <property type="entry name" value="ARL2BP"/>
</dbReference>
<evidence type="ECO:0000256" key="1">
    <source>
        <dbReference type="ARBA" id="ARBA00004120"/>
    </source>
</evidence>
<evidence type="ECO:0000256" key="7">
    <source>
        <dbReference type="ARBA" id="ARBA00023069"/>
    </source>
</evidence>
<evidence type="ECO:0000313" key="16">
    <source>
        <dbReference type="Proteomes" id="UP001152798"/>
    </source>
</evidence>
<proteinExistence type="inferred from homology"/>
<keyword evidence="9 12" id="KW-0206">Cytoskeleton</keyword>
<keyword evidence="6 12" id="KW-0963">Cytoplasm</keyword>
<dbReference type="PANTHER" id="PTHR15487">
    <property type="entry name" value="ADP-RIBOSYLATION FACTOR-LIKE PROTEIN 2-BINDING PROTEIN"/>
    <property type="match status" value="1"/>
</dbReference>
<dbReference type="OrthoDB" id="302784at2759"/>
<dbReference type="InterPro" id="IPR023379">
    <property type="entry name" value="BART_dom"/>
</dbReference>
<evidence type="ECO:0000256" key="2">
    <source>
        <dbReference type="ARBA" id="ARBA00004123"/>
    </source>
</evidence>
<keyword evidence="7 12" id="KW-0969">Cilium</keyword>
<dbReference type="GO" id="GO:0005758">
    <property type="term" value="C:mitochondrial intermembrane space"/>
    <property type="evidence" value="ECO:0007669"/>
    <property type="project" value="UniProtKB-SubCell"/>
</dbReference>
<evidence type="ECO:0000313" key="15">
    <source>
        <dbReference type="EMBL" id="CAH1388429.1"/>
    </source>
</evidence>
<evidence type="ECO:0000256" key="12">
    <source>
        <dbReference type="RuleBase" id="RU367099"/>
    </source>
</evidence>
<comment type="subcellular location">
    <subcellularLocation>
        <location evidence="1 12">Cytoplasm</location>
        <location evidence="1 12">Cytoskeleton</location>
        <location evidence="1 12">Cilium basal body</location>
    </subcellularLocation>
    <subcellularLocation>
        <location evidence="3 12">Cytoplasm</location>
        <location evidence="3 12">Cytoskeleton</location>
        <location evidence="3 12">Microtubule organizing center</location>
        <location evidence="3 12">Centrosome</location>
    </subcellularLocation>
    <subcellularLocation>
        <location evidence="12">Cytoplasm</location>
    </subcellularLocation>
    <subcellularLocation>
        <location evidence="2 12">Nucleus</location>
    </subcellularLocation>
    <subcellularLocation>
        <location evidence="12">Mitochondrion intermembrane space</location>
    </subcellularLocation>
</comment>
<evidence type="ECO:0000256" key="8">
    <source>
        <dbReference type="ARBA" id="ARBA00023128"/>
    </source>
</evidence>
<keyword evidence="8 12" id="KW-0496">Mitochondrion</keyword>
<dbReference type="Pfam" id="PF11527">
    <property type="entry name" value="ARL2_Bind_BART"/>
    <property type="match status" value="1"/>
</dbReference>
<evidence type="ECO:0000256" key="6">
    <source>
        <dbReference type="ARBA" id="ARBA00022490"/>
    </source>
</evidence>
<evidence type="ECO:0000256" key="11">
    <source>
        <dbReference type="ARBA" id="ARBA00023273"/>
    </source>
</evidence>
<evidence type="ECO:0000256" key="3">
    <source>
        <dbReference type="ARBA" id="ARBA00004300"/>
    </source>
</evidence>
<dbReference type="GO" id="GO:0005813">
    <property type="term" value="C:centrosome"/>
    <property type="evidence" value="ECO:0007669"/>
    <property type="project" value="UniProtKB-SubCell"/>
</dbReference>
<feature type="domain" description="BART" evidence="14">
    <location>
        <begin position="31"/>
        <end position="143"/>
    </location>
</feature>
<evidence type="ECO:0000256" key="10">
    <source>
        <dbReference type="ARBA" id="ARBA00023242"/>
    </source>
</evidence>
<comment type="similarity">
    <text evidence="4 12">Belongs to the ARL2BP family.</text>
</comment>
<evidence type="ECO:0000256" key="4">
    <source>
        <dbReference type="ARBA" id="ARBA00009880"/>
    </source>
</evidence>
<comment type="function">
    <text evidence="12">Plays a role as an effector of the ADP-ribosylation factor-like protein 2, ARL2.</text>
</comment>
<reference evidence="15" key="1">
    <citation type="submission" date="2022-01" db="EMBL/GenBank/DDBJ databases">
        <authorList>
            <person name="King R."/>
        </authorList>
    </citation>
    <scope>NUCLEOTIDE SEQUENCE</scope>
</reference>
<dbReference type="AlphaFoldDB" id="A0A9P0E4V7"/>
<feature type="region of interest" description="Disordered" evidence="13">
    <location>
        <begin position="1"/>
        <end position="24"/>
    </location>
</feature>
<evidence type="ECO:0000256" key="9">
    <source>
        <dbReference type="ARBA" id="ARBA00023212"/>
    </source>
</evidence>
<dbReference type="PANTHER" id="PTHR15487:SF4">
    <property type="entry name" value="ADP-RIBOSYLATION FACTOR-LIKE PROTEIN 2-BINDING PROTEIN"/>
    <property type="match status" value="1"/>
</dbReference>
<dbReference type="Proteomes" id="UP001152798">
    <property type="component" value="Chromosome 1"/>
</dbReference>
<organism evidence="15 16">
    <name type="scientific">Nezara viridula</name>
    <name type="common">Southern green stink bug</name>
    <name type="synonym">Cimex viridulus</name>
    <dbReference type="NCBI Taxonomy" id="85310"/>
    <lineage>
        <taxon>Eukaryota</taxon>
        <taxon>Metazoa</taxon>
        <taxon>Ecdysozoa</taxon>
        <taxon>Arthropoda</taxon>
        <taxon>Hexapoda</taxon>
        <taxon>Insecta</taxon>
        <taxon>Pterygota</taxon>
        <taxon>Neoptera</taxon>
        <taxon>Paraneoptera</taxon>
        <taxon>Hemiptera</taxon>
        <taxon>Heteroptera</taxon>
        <taxon>Panheteroptera</taxon>
        <taxon>Pentatomomorpha</taxon>
        <taxon>Pentatomoidea</taxon>
        <taxon>Pentatomidae</taxon>
        <taxon>Pentatominae</taxon>
        <taxon>Nezara</taxon>
    </lineage>
</organism>
<feature type="compositionally biased region" description="Polar residues" evidence="13">
    <location>
        <begin position="1"/>
        <end position="10"/>
    </location>
</feature>
<evidence type="ECO:0000256" key="5">
    <source>
        <dbReference type="ARBA" id="ARBA00014849"/>
    </source>
</evidence>
<accession>A0A9P0E4V7</accession>
<dbReference type="EMBL" id="OV725077">
    <property type="protein sequence ID" value="CAH1388429.1"/>
    <property type="molecule type" value="Genomic_DNA"/>
</dbReference>
<evidence type="ECO:0000259" key="14">
    <source>
        <dbReference type="Pfam" id="PF11527"/>
    </source>
</evidence>
<evidence type="ECO:0000256" key="13">
    <source>
        <dbReference type="SAM" id="MobiDB-lite"/>
    </source>
</evidence>
<dbReference type="InterPro" id="IPR042541">
    <property type="entry name" value="BART_sf"/>
</dbReference>
<keyword evidence="11 12" id="KW-0966">Cell projection</keyword>